<keyword evidence="7" id="KW-0489">Methyltransferase</keyword>
<feature type="domain" description="Radical SAM core" evidence="14">
    <location>
        <begin position="126"/>
        <end position="361"/>
    </location>
</feature>
<keyword evidence="9" id="KW-0949">S-adenosyl-L-methionine</keyword>
<keyword evidence="5" id="KW-0963">Cytoplasm</keyword>
<proteinExistence type="inferred from homology"/>
<organism evidence="15 16">
    <name type="scientific">Methylomonas methanica (strain DSM 25384 / MC09)</name>
    <dbReference type="NCBI Taxonomy" id="857087"/>
    <lineage>
        <taxon>Bacteria</taxon>
        <taxon>Pseudomonadati</taxon>
        <taxon>Pseudomonadota</taxon>
        <taxon>Gammaproteobacteria</taxon>
        <taxon>Methylococcales</taxon>
        <taxon>Methylococcaceae</taxon>
        <taxon>Methylomonas</taxon>
    </lineage>
</organism>
<dbReference type="PANTHER" id="PTHR30544:SF5">
    <property type="entry name" value="RADICAL SAM CORE DOMAIN-CONTAINING PROTEIN"/>
    <property type="match status" value="1"/>
</dbReference>
<comment type="subcellular location">
    <subcellularLocation>
        <location evidence="2">Cytoplasm</location>
    </subcellularLocation>
</comment>
<dbReference type="InterPro" id="IPR007197">
    <property type="entry name" value="rSAM"/>
</dbReference>
<keyword evidence="11" id="KW-0408">Iron</keyword>
<evidence type="ECO:0000256" key="10">
    <source>
        <dbReference type="ARBA" id="ARBA00022723"/>
    </source>
</evidence>
<dbReference type="EMBL" id="CP002738">
    <property type="protein sequence ID" value="AEG01620.1"/>
    <property type="molecule type" value="Genomic_DNA"/>
</dbReference>
<dbReference type="PIRSF" id="PIRSF006004">
    <property type="entry name" value="CHP00048"/>
    <property type="match status" value="1"/>
</dbReference>
<keyword evidence="4" id="KW-0004">4Fe-4S</keyword>
<evidence type="ECO:0000259" key="14">
    <source>
        <dbReference type="PROSITE" id="PS51918"/>
    </source>
</evidence>
<dbReference type="HOGENOM" id="CLU_029101_2_0_6"/>
<dbReference type="SFLD" id="SFLDS00029">
    <property type="entry name" value="Radical_SAM"/>
    <property type="match status" value="1"/>
</dbReference>
<keyword evidence="16" id="KW-1185">Reference proteome</keyword>
<dbReference type="PROSITE" id="PS51918">
    <property type="entry name" value="RADICAL_SAM"/>
    <property type="match status" value="1"/>
</dbReference>
<evidence type="ECO:0000313" key="15">
    <source>
        <dbReference type="EMBL" id="AEG01620.1"/>
    </source>
</evidence>
<keyword evidence="6" id="KW-0698">rRNA processing</keyword>
<dbReference type="SUPFAM" id="SSF102114">
    <property type="entry name" value="Radical SAM enzymes"/>
    <property type="match status" value="1"/>
</dbReference>
<reference evidence="16" key="3">
    <citation type="submission" date="2011-05" db="EMBL/GenBank/DDBJ databases">
        <title>Complete sequence of Methylomonas methanica MC09.</title>
        <authorList>
            <consortium name="US DOE Joint Genome Institute"/>
            <person name="Lucas S."/>
            <person name="Han J."/>
            <person name="Lapidus A."/>
            <person name="Cheng J.-F."/>
            <person name="Goodwin L."/>
            <person name="Pitluck S."/>
            <person name="Peters L."/>
            <person name="Mikhailova N."/>
            <person name="Teshima H."/>
            <person name="Han C."/>
            <person name="Tapia R."/>
            <person name="Land M."/>
            <person name="Hauser L."/>
            <person name="Kyrpides N."/>
            <person name="Ivanova N."/>
            <person name="Pagani I."/>
            <person name="Stein L."/>
            <person name="Woyke T."/>
        </authorList>
    </citation>
    <scope>NUCLEOTIDE SEQUENCE [LARGE SCALE GENOMIC DNA]</scope>
    <source>
        <strain evidence="16">MC09</strain>
    </source>
</reference>
<dbReference type="InterPro" id="IPR027492">
    <property type="entry name" value="RNA_MTrfase_RlmN"/>
</dbReference>
<comment type="cofactor">
    <cofactor evidence="1">
        <name>[4Fe-4S] cluster</name>
        <dbReference type="ChEBI" id="CHEBI:49883"/>
    </cofactor>
</comment>
<dbReference type="Proteomes" id="UP000008888">
    <property type="component" value="Chromosome"/>
</dbReference>
<dbReference type="SFLD" id="SFLDG01062">
    <property type="entry name" value="methyltransferase_(Class_A)"/>
    <property type="match status" value="1"/>
</dbReference>
<dbReference type="GO" id="GO:0051539">
    <property type="term" value="F:4 iron, 4 sulfur cluster binding"/>
    <property type="evidence" value="ECO:0007669"/>
    <property type="project" value="UniProtKB-KW"/>
</dbReference>
<evidence type="ECO:0000256" key="8">
    <source>
        <dbReference type="ARBA" id="ARBA00022679"/>
    </source>
</evidence>
<keyword evidence="8" id="KW-0808">Transferase</keyword>
<evidence type="ECO:0000256" key="6">
    <source>
        <dbReference type="ARBA" id="ARBA00022552"/>
    </source>
</evidence>
<dbReference type="Pfam" id="PF04055">
    <property type="entry name" value="Radical_SAM"/>
    <property type="match status" value="1"/>
</dbReference>
<dbReference type="GO" id="GO:0008173">
    <property type="term" value="F:RNA methyltransferase activity"/>
    <property type="evidence" value="ECO:0007669"/>
    <property type="project" value="InterPro"/>
</dbReference>
<dbReference type="eggNOG" id="COG0820">
    <property type="taxonomic scope" value="Bacteria"/>
</dbReference>
<dbReference type="CDD" id="cd01335">
    <property type="entry name" value="Radical_SAM"/>
    <property type="match status" value="1"/>
</dbReference>
<dbReference type="InterPro" id="IPR013785">
    <property type="entry name" value="Aldolase_TIM"/>
</dbReference>
<dbReference type="NCBIfam" id="TIGR00048">
    <property type="entry name" value="rRNA_mod_RlmN"/>
    <property type="match status" value="1"/>
</dbReference>
<comment type="similarity">
    <text evidence="3">Belongs to the radical SAM superfamily. RlmN family.</text>
</comment>
<protein>
    <submittedName>
        <fullName evidence="15">Radical SAM enzyme, Cfr family</fullName>
    </submittedName>
</protein>
<accession>G0A5B4</accession>
<evidence type="ECO:0000256" key="13">
    <source>
        <dbReference type="ARBA" id="ARBA00023157"/>
    </source>
</evidence>
<dbReference type="GO" id="GO:0070475">
    <property type="term" value="P:rRNA base methylation"/>
    <property type="evidence" value="ECO:0007669"/>
    <property type="project" value="InterPro"/>
</dbReference>
<dbReference type="SFLD" id="SFLDF00275">
    <property type="entry name" value="adenosine_C2_methyltransferase"/>
    <property type="match status" value="1"/>
</dbReference>
<dbReference type="Gene3D" id="3.20.20.70">
    <property type="entry name" value="Aldolase class I"/>
    <property type="match status" value="1"/>
</dbReference>
<evidence type="ECO:0000256" key="9">
    <source>
        <dbReference type="ARBA" id="ARBA00022691"/>
    </source>
</evidence>
<evidence type="ECO:0000256" key="12">
    <source>
        <dbReference type="ARBA" id="ARBA00023014"/>
    </source>
</evidence>
<name>G0A5B4_METMM</name>
<dbReference type="FunFam" id="3.20.20.70:FF:000014">
    <property type="entry name" value="Probable dual-specificity RNA methyltransferase RlmN"/>
    <property type="match status" value="1"/>
</dbReference>
<evidence type="ECO:0000256" key="2">
    <source>
        <dbReference type="ARBA" id="ARBA00004496"/>
    </source>
</evidence>
<evidence type="ECO:0000256" key="5">
    <source>
        <dbReference type="ARBA" id="ARBA00022490"/>
    </source>
</evidence>
<evidence type="ECO:0000313" key="16">
    <source>
        <dbReference type="Proteomes" id="UP000008888"/>
    </source>
</evidence>
<dbReference type="GO" id="GO:0005737">
    <property type="term" value="C:cytoplasm"/>
    <property type="evidence" value="ECO:0007669"/>
    <property type="project" value="UniProtKB-SubCell"/>
</dbReference>
<evidence type="ECO:0000256" key="11">
    <source>
        <dbReference type="ARBA" id="ARBA00023004"/>
    </source>
</evidence>
<evidence type="ECO:0000256" key="3">
    <source>
        <dbReference type="ARBA" id="ARBA00007544"/>
    </source>
</evidence>
<keyword evidence="10" id="KW-0479">Metal-binding</keyword>
<evidence type="ECO:0000256" key="7">
    <source>
        <dbReference type="ARBA" id="ARBA00022603"/>
    </source>
</evidence>
<keyword evidence="12" id="KW-0411">Iron-sulfur</keyword>
<evidence type="ECO:0000256" key="4">
    <source>
        <dbReference type="ARBA" id="ARBA00022485"/>
    </source>
</evidence>
<gene>
    <name evidence="15" type="ordered locus">Metme_3248</name>
</gene>
<dbReference type="KEGG" id="mmt:Metme_3248"/>
<dbReference type="InterPro" id="IPR004383">
    <property type="entry name" value="rRNA_lsu_MTrfase_RlmN/Cfr"/>
</dbReference>
<sequence>MNRVSNPARYVLFEINRSLENVDNARGHFLKKSFYDLSYSDLQAIASRNNLNGTTASVLFNWHYKKKEIAQCHDRISKSAAAFFAQKFDFALPEIDVVYQSKKDRAVKFLFKLKDGYKVETVLIPFNNKYSICLSSQVGCAMNCSFCFTGKQGFKRNLTTSEIVGQFLNAWRWLATNRPGEERILNIVFMGQGEPLHNFDAVKKACEIFLSQHGTSIGMQKITVSTAGYIPGLERWSRETPGVNLALSLHSPFEEKRNELIPINKKYPLDEVLDFIDKIPLHKKQFVTYEYILIKDFNDTPDDAEKLGAILAGKSAYINLIPFNSFPDSQYRPPDWDKVEKFKAVLDTFKIPTLIREAKGDDVLAACGQLNSAAIGW</sequence>
<dbReference type="PANTHER" id="PTHR30544">
    <property type="entry name" value="23S RRNA METHYLTRANSFERASE"/>
    <property type="match status" value="1"/>
</dbReference>
<reference key="2">
    <citation type="submission" date="2011-05" db="EMBL/GenBank/DDBJ databases">
        <title>Complete genome sequence of the aerobic marine methanotroph Methylomonas methanica MC09.</title>
        <authorList>
            <person name="Boden R."/>
            <person name="Cunliffe M."/>
            <person name="Scanlan J."/>
            <person name="Moussard H."/>
            <person name="Kits K.D."/>
            <person name="Klotz M."/>
            <person name="Jetten M."/>
            <person name="Vuilleumier S."/>
            <person name="Han J."/>
            <person name="Peters L."/>
            <person name="Mikhailova N."/>
            <person name="Teshima H."/>
            <person name="Tapia R."/>
            <person name="Kyrpides N."/>
            <person name="Ivanova N."/>
            <person name="Pagani I."/>
            <person name="Cheng J.-F."/>
            <person name="Goodwin L."/>
            <person name="Han C."/>
            <person name="Hauser L."/>
            <person name="Land M."/>
            <person name="Lapidus A."/>
            <person name="Lucas S."/>
            <person name="Pitluck S."/>
            <person name="Woyke T."/>
            <person name="Stein L.Y."/>
            <person name="Murrell C."/>
        </authorList>
    </citation>
    <scope>NUCLEOTIDE SEQUENCE</scope>
    <source>
        <strain>MC09</strain>
    </source>
</reference>
<dbReference type="RefSeq" id="WP_013819847.1">
    <property type="nucleotide sequence ID" value="NC_015572.1"/>
</dbReference>
<evidence type="ECO:0000256" key="1">
    <source>
        <dbReference type="ARBA" id="ARBA00001966"/>
    </source>
</evidence>
<reference evidence="15 16" key="1">
    <citation type="journal article" date="2011" name="J. Bacteriol.">
        <title>Complete Genome Sequence of the Aerobic Marine Methanotroph Methylomonas methanica MC09.</title>
        <authorList>
            <person name="Boden R."/>
            <person name="Cunliffe M."/>
            <person name="Scanlan J."/>
            <person name="Moussard H."/>
            <person name="Kits K.D."/>
            <person name="Klotz M.G."/>
            <person name="Jetten M.S."/>
            <person name="Vuilleumier S."/>
            <person name="Han J."/>
            <person name="Peters L."/>
            <person name="Mikhailova N."/>
            <person name="Teshima H."/>
            <person name="Tapia R."/>
            <person name="Kyrpides N."/>
            <person name="Ivanova N."/>
            <person name="Pagani I."/>
            <person name="Cheng J.F."/>
            <person name="Goodwin L."/>
            <person name="Han C."/>
            <person name="Hauser L."/>
            <person name="Land M.L."/>
            <person name="Lapidus A."/>
            <person name="Lucas S."/>
            <person name="Pitluck S."/>
            <person name="Woyke T."/>
            <person name="Stein L."/>
            <person name="Murrell J.C."/>
        </authorList>
    </citation>
    <scope>NUCLEOTIDE SEQUENCE [LARGE SCALE GENOMIC DNA]</scope>
    <source>
        <strain evidence="15 16">MC09</strain>
    </source>
</reference>
<dbReference type="InterPro" id="IPR058240">
    <property type="entry name" value="rSAM_sf"/>
</dbReference>
<dbReference type="InterPro" id="IPR040072">
    <property type="entry name" value="Methyltransferase_A"/>
</dbReference>
<dbReference type="GO" id="GO:0030488">
    <property type="term" value="P:tRNA methylation"/>
    <property type="evidence" value="ECO:0007669"/>
    <property type="project" value="InterPro"/>
</dbReference>
<dbReference type="GO" id="GO:0046872">
    <property type="term" value="F:metal ion binding"/>
    <property type="evidence" value="ECO:0007669"/>
    <property type="project" value="UniProtKB-KW"/>
</dbReference>
<keyword evidence="13" id="KW-1015">Disulfide bond</keyword>
<dbReference type="STRING" id="857087.Metme_3248"/>
<dbReference type="AlphaFoldDB" id="G0A5B4"/>